<dbReference type="InterPro" id="IPR011042">
    <property type="entry name" value="6-blade_b-propeller_TolB-like"/>
</dbReference>
<dbReference type="PATRIC" id="fig|1123269.5.peg.1006"/>
<dbReference type="PANTHER" id="PTHR42776">
    <property type="entry name" value="SERINE PEPTIDASE S9 FAMILY MEMBER"/>
    <property type="match status" value="1"/>
</dbReference>
<evidence type="ECO:0000256" key="3">
    <source>
        <dbReference type="SAM" id="SignalP"/>
    </source>
</evidence>
<dbReference type="KEGG" id="ssan:NX02_05170"/>
<dbReference type="Pfam" id="PF07676">
    <property type="entry name" value="PD40"/>
    <property type="match status" value="3"/>
</dbReference>
<dbReference type="HOGENOM" id="CLU_008615_2_1_5"/>
<sequence length="690" mass="74015">MNKGNSMLRITLALLLAGSATAALAQPQPPAAPAAQAPSRLFTGSDLFALEQASDPQISPDGTRIAYVRRSGDVMQDRMRQTIWLVDVKTGAQEPLAAGTGSYFSPRWSADGRRLAYVATGEGGAPQLYVRWMASGETARITGLPDSPQAIAWSPDGSRIAYTMRVPGTPTTLGSAPPKPEGAKWAEPLEVIDRVTYRADGGGYLKPGNDHIFIVSADGGGPRQITSGAFDDFGPLSWSRDGRSIVFAANRRADWERELNDSDIYSVDIASGTLTKLTSRYGPDASPAVSPDGQRIAYLGFDDKYTSYAVTQLYVMDRDGGNVRPLTAALDREIETVAWAKDGRSLYVSYDDHAKKKVARITLDGRLTVVADDLAGGGLDRPYTGGSFSVSDGGTIAYTSSDPTRPADVYVGGRRLTRLNDTLMAGKAMARVEPLAVTAKDGRKIDAWIVLPPGHVAGRRVPTILEIHGGPHTAYAPVFATDYQLYAAAGYAVVYANPRGSTSYGAEFANLIDKNYPSEDYDDLIAAVDAAIATGVADPDNLFVTGGSGGGVLTSWIVGKTDRFKAAATQKPVINWISEALTMDASGFTSRYWFRKQPWEDPMSYWARSPLSLVGNVKTPTLVVVGSEDYRTPVSESEQYYAALQIRGVPTALVKVTGASHGGFTARPSQSAAKASAILAWFDRYRTDRK</sequence>
<dbReference type="PANTHER" id="PTHR42776:SF27">
    <property type="entry name" value="DIPEPTIDYL PEPTIDASE FAMILY MEMBER 6"/>
    <property type="match status" value="1"/>
</dbReference>
<dbReference type="InterPro" id="IPR001375">
    <property type="entry name" value="Peptidase_S9_cat"/>
</dbReference>
<dbReference type="EMBL" id="CP006644">
    <property type="protein sequence ID" value="AHE52774.1"/>
    <property type="molecule type" value="Genomic_DNA"/>
</dbReference>
<dbReference type="Gene3D" id="3.40.50.1820">
    <property type="entry name" value="alpha/beta hydrolase"/>
    <property type="match status" value="1"/>
</dbReference>
<dbReference type="eggNOG" id="COG0823">
    <property type="taxonomic scope" value="Bacteria"/>
</dbReference>
<dbReference type="Gene3D" id="2.120.10.30">
    <property type="entry name" value="TolB, C-terminal domain"/>
    <property type="match status" value="2"/>
</dbReference>
<dbReference type="InterPro" id="IPR011659">
    <property type="entry name" value="WD40"/>
</dbReference>
<dbReference type="eggNOG" id="COG1506">
    <property type="taxonomic scope" value="Bacteria"/>
</dbReference>
<protein>
    <submittedName>
        <fullName evidence="6">Acyl-peptide hydrolase</fullName>
    </submittedName>
</protein>
<dbReference type="InterPro" id="IPR002469">
    <property type="entry name" value="Peptidase_S9B_N"/>
</dbReference>
<keyword evidence="2" id="KW-0720">Serine protease</keyword>
<evidence type="ECO:0000313" key="6">
    <source>
        <dbReference type="EMBL" id="AHE52774.1"/>
    </source>
</evidence>
<organism evidence="6 7">
    <name type="scientific">Sphingomonas sanxanigenens DSM 19645 = NX02</name>
    <dbReference type="NCBI Taxonomy" id="1123269"/>
    <lineage>
        <taxon>Bacteria</taxon>
        <taxon>Pseudomonadati</taxon>
        <taxon>Pseudomonadota</taxon>
        <taxon>Alphaproteobacteria</taxon>
        <taxon>Sphingomonadales</taxon>
        <taxon>Sphingomonadaceae</taxon>
        <taxon>Sphingomonas</taxon>
    </lineage>
</organism>
<feature type="domain" description="Dipeptidylpeptidase IV N-terminal" evidence="5">
    <location>
        <begin position="206"/>
        <end position="296"/>
    </location>
</feature>
<evidence type="ECO:0000256" key="2">
    <source>
        <dbReference type="ARBA" id="ARBA00022825"/>
    </source>
</evidence>
<feature type="signal peptide" evidence="3">
    <location>
        <begin position="1"/>
        <end position="25"/>
    </location>
</feature>
<name>W0A486_9SPHN</name>
<dbReference type="GO" id="GO:0006508">
    <property type="term" value="P:proteolysis"/>
    <property type="evidence" value="ECO:0007669"/>
    <property type="project" value="InterPro"/>
</dbReference>
<feature type="domain" description="Peptidase S9 prolyl oligopeptidase catalytic" evidence="4">
    <location>
        <begin position="479"/>
        <end position="685"/>
    </location>
</feature>
<dbReference type="SUPFAM" id="SSF82171">
    <property type="entry name" value="DPP6 N-terminal domain-like"/>
    <property type="match status" value="1"/>
</dbReference>
<dbReference type="STRING" id="1123269.NX02_05170"/>
<dbReference type="Proteomes" id="UP000018851">
    <property type="component" value="Chromosome"/>
</dbReference>
<dbReference type="AlphaFoldDB" id="W0A486"/>
<gene>
    <name evidence="6" type="ORF">NX02_05170</name>
</gene>
<reference evidence="6 7" key="1">
    <citation type="submission" date="2013-07" db="EMBL/GenBank/DDBJ databases">
        <title>Completed genome of Sphingomonas sanxanigenens NX02.</title>
        <authorList>
            <person name="Ma T."/>
            <person name="Huang H."/>
            <person name="Wu M."/>
            <person name="Li X."/>
            <person name="Li G."/>
        </authorList>
    </citation>
    <scope>NUCLEOTIDE SEQUENCE [LARGE SCALE GENOMIC DNA]</scope>
    <source>
        <strain evidence="6 7">NX02</strain>
    </source>
</reference>
<accession>W0A486</accession>
<dbReference type="InterPro" id="IPR029058">
    <property type="entry name" value="AB_hydrolase_fold"/>
</dbReference>
<dbReference type="Pfam" id="PF00930">
    <property type="entry name" value="DPPIV_N"/>
    <property type="match status" value="1"/>
</dbReference>
<dbReference type="SUPFAM" id="SSF53474">
    <property type="entry name" value="alpha/beta-Hydrolases"/>
    <property type="match status" value="1"/>
</dbReference>
<evidence type="ECO:0000256" key="1">
    <source>
        <dbReference type="ARBA" id="ARBA00022801"/>
    </source>
</evidence>
<keyword evidence="1 6" id="KW-0378">Hydrolase</keyword>
<dbReference type="Pfam" id="PF00326">
    <property type="entry name" value="Peptidase_S9"/>
    <property type="match status" value="1"/>
</dbReference>
<keyword evidence="2" id="KW-0645">Protease</keyword>
<dbReference type="GO" id="GO:0004252">
    <property type="term" value="F:serine-type endopeptidase activity"/>
    <property type="evidence" value="ECO:0007669"/>
    <property type="project" value="TreeGrafter"/>
</dbReference>
<evidence type="ECO:0000313" key="7">
    <source>
        <dbReference type="Proteomes" id="UP000018851"/>
    </source>
</evidence>
<proteinExistence type="predicted"/>
<evidence type="ECO:0000259" key="5">
    <source>
        <dbReference type="Pfam" id="PF00930"/>
    </source>
</evidence>
<keyword evidence="3" id="KW-0732">Signal</keyword>
<feature type="chain" id="PRO_5004785034" evidence="3">
    <location>
        <begin position="26"/>
        <end position="690"/>
    </location>
</feature>
<evidence type="ECO:0000259" key="4">
    <source>
        <dbReference type="Pfam" id="PF00326"/>
    </source>
</evidence>
<keyword evidence="7" id="KW-1185">Reference proteome</keyword>